<proteinExistence type="predicted"/>
<name>A0A2P4XMT5_9STRA</name>
<dbReference type="InterPro" id="IPR052050">
    <property type="entry name" value="SecEffector_AnkRepeat"/>
</dbReference>
<dbReference type="PANTHER" id="PTHR46586">
    <property type="entry name" value="ANKYRIN REPEAT-CONTAINING PROTEIN"/>
    <property type="match status" value="1"/>
</dbReference>
<evidence type="ECO:0000313" key="2">
    <source>
        <dbReference type="Proteomes" id="UP000237271"/>
    </source>
</evidence>
<sequence>MPTKKTSSLGKLKVYIEFMTQRMDLLLGFSQLKPFRRLRLRSFLFMKKKLRQICELLAPRGKRVAVGFGDWSNQDVGGIIKKSPAGPVKVFERELTRFCTVIPIAEYRTNKVHFNCERELTSQYSQRLCRDGEIHTKKVYCVLHCLHSGCHGRPEAYTRKAKGVISKSAAECPRPTLQSLPHILQLVSDFLPPATIDAAVYHDLQRVIQVYEPFRPYTVGAMDGAASLGRLDIVCKLALERHEGCSSIAFIEAAANNHLEVLLWLNSHFPTVRCKVAEVTAAAEHTDIVAYILYTMDAREQRRSDVTSALIRAAANGHTAVVLILRRLVTNAKEAAVVAATNGHVPVLRVLYERYSRIFWTYVDEALEQAIRSRHLDAINFLIEVGQSYYNPDRYACMVLKAATSNSVSVVDPLLDDMDSTSINPFPHVLQFVNELLLPTTIDGAIYNDLKHMIQDYTGILPCTVGAMDGAAARGRLSILEKLQNTRSEGCSSNAFIGAAAHAHLDVIWWLNEFYARLARPGEMAKAAARNGHVQVVELLWTQLSDEELECVLKAASSGGHNDVVDIYL</sequence>
<dbReference type="InterPro" id="IPR036770">
    <property type="entry name" value="Ankyrin_rpt-contain_sf"/>
</dbReference>
<dbReference type="PANTHER" id="PTHR46586:SF3">
    <property type="entry name" value="ANKYRIN REPEAT-CONTAINING PROTEIN"/>
    <property type="match status" value="1"/>
</dbReference>
<organism evidence="1 2">
    <name type="scientific">Phytophthora palmivora</name>
    <dbReference type="NCBI Taxonomy" id="4796"/>
    <lineage>
        <taxon>Eukaryota</taxon>
        <taxon>Sar</taxon>
        <taxon>Stramenopiles</taxon>
        <taxon>Oomycota</taxon>
        <taxon>Peronosporomycetes</taxon>
        <taxon>Peronosporales</taxon>
        <taxon>Peronosporaceae</taxon>
        <taxon>Phytophthora</taxon>
    </lineage>
</organism>
<reference evidence="1 2" key="1">
    <citation type="journal article" date="2017" name="Genome Biol. Evol.">
        <title>Phytophthora megakarya and P. palmivora, closely related causal agents of cacao black pod rot, underwent increases in genome sizes and gene numbers by different mechanisms.</title>
        <authorList>
            <person name="Ali S.S."/>
            <person name="Shao J."/>
            <person name="Lary D.J."/>
            <person name="Kronmiller B."/>
            <person name="Shen D."/>
            <person name="Strem M.D."/>
            <person name="Amoako-Attah I."/>
            <person name="Akrofi A.Y."/>
            <person name="Begoude B.A."/>
            <person name="Ten Hoopen G.M."/>
            <person name="Coulibaly K."/>
            <person name="Kebe B.I."/>
            <person name="Melnick R.L."/>
            <person name="Guiltinan M.J."/>
            <person name="Tyler B.M."/>
            <person name="Meinhardt L.W."/>
            <person name="Bailey B.A."/>
        </authorList>
    </citation>
    <scope>NUCLEOTIDE SEQUENCE [LARGE SCALE GENOMIC DNA]</scope>
    <source>
        <strain evidence="2">sbr112.9</strain>
    </source>
</reference>
<dbReference type="EMBL" id="NCKW01009514">
    <property type="protein sequence ID" value="POM66870.1"/>
    <property type="molecule type" value="Genomic_DNA"/>
</dbReference>
<dbReference type="OrthoDB" id="94804at2759"/>
<keyword evidence="2" id="KW-1185">Reference proteome</keyword>
<accession>A0A2P4XMT5</accession>
<dbReference type="SUPFAM" id="SSF48403">
    <property type="entry name" value="Ankyrin repeat"/>
    <property type="match status" value="1"/>
</dbReference>
<dbReference type="Gene3D" id="1.25.40.20">
    <property type="entry name" value="Ankyrin repeat-containing domain"/>
    <property type="match status" value="2"/>
</dbReference>
<comment type="caution">
    <text evidence="1">The sequence shown here is derived from an EMBL/GenBank/DDBJ whole genome shotgun (WGS) entry which is preliminary data.</text>
</comment>
<protein>
    <submittedName>
        <fullName evidence="1">Uncharacterized protein</fullName>
    </submittedName>
</protein>
<dbReference type="Proteomes" id="UP000237271">
    <property type="component" value="Unassembled WGS sequence"/>
</dbReference>
<evidence type="ECO:0000313" key="1">
    <source>
        <dbReference type="EMBL" id="POM66870.1"/>
    </source>
</evidence>
<gene>
    <name evidence="1" type="ORF">PHPALM_17205</name>
</gene>
<dbReference type="AlphaFoldDB" id="A0A2P4XMT5"/>